<dbReference type="GO" id="GO:0004553">
    <property type="term" value="F:hydrolase activity, hydrolyzing O-glycosyl compounds"/>
    <property type="evidence" value="ECO:0007669"/>
    <property type="project" value="InterPro"/>
</dbReference>
<dbReference type="EMBL" id="VEPZ02000830">
    <property type="protein sequence ID" value="KAE8717223.1"/>
    <property type="molecule type" value="Genomic_DNA"/>
</dbReference>
<dbReference type="InterPro" id="IPR023296">
    <property type="entry name" value="Glyco_hydro_beta-prop_sf"/>
</dbReference>
<dbReference type="Gene3D" id="2.115.10.20">
    <property type="entry name" value="Glycosyl hydrolase domain, family 43"/>
    <property type="match status" value="1"/>
</dbReference>
<dbReference type="SMART" id="SM00640">
    <property type="entry name" value="Glyco_32"/>
    <property type="match status" value="1"/>
</dbReference>
<dbReference type="Gene3D" id="2.60.120.560">
    <property type="entry name" value="Exo-inulinase, domain 1"/>
    <property type="match status" value="2"/>
</dbReference>
<dbReference type="SUPFAM" id="SSF49899">
    <property type="entry name" value="Concanavalin A-like lectins/glucanases"/>
    <property type="match status" value="1"/>
</dbReference>
<dbReference type="PANTHER" id="PTHR31953">
    <property type="entry name" value="BETA-FRUCTOFURANOSIDASE, INSOLUBLE ISOENZYME CWINV1-RELATED"/>
    <property type="match status" value="1"/>
</dbReference>
<sequence>MVILIYVKANVVHWLRPPPRNQNLSLRARLKAYPRKQVGFGPSSLTTSCRIHGTVPCCCLVWHGLGPFCSKDQWYDKGGVWTDSATIRSDGRIIMLYAGYTMDSILFHPQAPKKDFRDPTTTWLTSLGKWRITIGSKMNKTGISLGLDTSINGPGVKHVVKVSLDDDRRDYYAIDMIMEYSMLPRLYTIRRKTEEFYGVGLEKRIVKLWIWKDGISSVEETDSLRLNSTEFEKVSVHAGSVVPLDVGPAPQLDIIAEFEVDKEALKTANGVHESFSCKTSGGGAAKRGALGSFGASRREPQRTNFSVYHSIIESFSQGGRTVITSRVYPTEAVYGAAKVFLFNNGTDTNVTASLKIWQMNSAFIQPYPVDDDDNDDHHKSYAPSSRFFLCPINCFVSCLAPNLSWSWGQWRDFNSIHQGFPYSDGRPSAIEDRSEMNLQDHTTSFHPRKLRVYIRKRAGGALAKEKGGVQSSLSSSSSPLPTLLSSFIFASVLASSF</sequence>
<proteinExistence type="predicted"/>
<evidence type="ECO:0000256" key="2">
    <source>
        <dbReference type="ARBA" id="ARBA00023295"/>
    </source>
</evidence>
<feature type="domain" description="Glycosyl hydrolase family 32 C-terminal" evidence="3">
    <location>
        <begin position="309"/>
        <end position="358"/>
    </location>
</feature>
<reference evidence="4" key="1">
    <citation type="submission" date="2019-09" db="EMBL/GenBank/DDBJ databases">
        <title>Draft genome information of white flower Hibiscus syriacus.</title>
        <authorList>
            <person name="Kim Y.-M."/>
        </authorList>
    </citation>
    <scope>NUCLEOTIDE SEQUENCE [LARGE SCALE GENOMIC DNA]</scope>
    <source>
        <strain evidence="4">YM2019G1</strain>
    </source>
</reference>
<protein>
    <recommendedName>
        <fullName evidence="3">Glycosyl hydrolase family 32 C-terminal domain-containing protein</fullName>
    </recommendedName>
</protein>
<evidence type="ECO:0000313" key="5">
    <source>
        <dbReference type="Proteomes" id="UP000436088"/>
    </source>
</evidence>
<dbReference type="Proteomes" id="UP000436088">
    <property type="component" value="Unassembled WGS sequence"/>
</dbReference>
<dbReference type="SUPFAM" id="SSF75005">
    <property type="entry name" value="Arabinanase/levansucrase/invertase"/>
    <property type="match status" value="1"/>
</dbReference>
<evidence type="ECO:0000256" key="1">
    <source>
        <dbReference type="ARBA" id="ARBA00022801"/>
    </source>
</evidence>
<keyword evidence="1" id="KW-0378">Hydrolase</keyword>
<evidence type="ECO:0000313" key="4">
    <source>
        <dbReference type="EMBL" id="KAE8717223.1"/>
    </source>
</evidence>
<keyword evidence="5" id="KW-1185">Reference proteome</keyword>
<dbReference type="InterPro" id="IPR013189">
    <property type="entry name" value="Glyco_hydro_32_C"/>
</dbReference>
<evidence type="ECO:0000259" key="3">
    <source>
        <dbReference type="Pfam" id="PF08244"/>
    </source>
</evidence>
<dbReference type="AlphaFoldDB" id="A0A6A3BKW7"/>
<accession>A0A6A3BKW7</accession>
<dbReference type="GO" id="GO:0005975">
    <property type="term" value="P:carbohydrate metabolic process"/>
    <property type="evidence" value="ECO:0007669"/>
    <property type="project" value="InterPro"/>
</dbReference>
<dbReference type="InterPro" id="IPR050551">
    <property type="entry name" value="Fructan_Metab_Enzymes"/>
</dbReference>
<gene>
    <name evidence="4" type="ORF">F3Y22_tig00110057pilonHSYRG00269</name>
</gene>
<organism evidence="4 5">
    <name type="scientific">Hibiscus syriacus</name>
    <name type="common">Rose of Sharon</name>
    <dbReference type="NCBI Taxonomy" id="106335"/>
    <lineage>
        <taxon>Eukaryota</taxon>
        <taxon>Viridiplantae</taxon>
        <taxon>Streptophyta</taxon>
        <taxon>Embryophyta</taxon>
        <taxon>Tracheophyta</taxon>
        <taxon>Spermatophyta</taxon>
        <taxon>Magnoliopsida</taxon>
        <taxon>eudicotyledons</taxon>
        <taxon>Gunneridae</taxon>
        <taxon>Pentapetalae</taxon>
        <taxon>rosids</taxon>
        <taxon>malvids</taxon>
        <taxon>Malvales</taxon>
        <taxon>Malvaceae</taxon>
        <taxon>Malvoideae</taxon>
        <taxon>Hibiscus</taxon>
    </lineage>
</organism>
<keyword evidence="2" id="KW-0326">Glycosidase</keyword>
<comment type="caution">
    <text evidence="4">The sequence shown here is derived from an EMBL/GenBank/DDBJ whole genome shotgun (WGS) entry which is preliminary data.</text>
</comment>
<dbReference type="Pfam" id="PF08244">
    <property type="entry name" value="Glyco_hydro_32C"/>
    <property type="match status" value="1"/>
</dbReference>
<dbReference type="InterPro" id="IPR013320">
    <property type="entry name" value="ConA-like_dom_sf"/>
</dbReference>
<dbReference type="InterPro" id="IPR001362">
    <property type="entry name" value="Glyco_hydro_32"/>
</dbReference>
<name>A0A6A3BKW7_HIBSY</name>